<dbReference type="PANTHER" id="PTHR12304:SF46">
    <property type="entry name" value="INOSINE-ADENOSINE-GUANOSINE-NUCLEOSIDE HYDROLASE"/>
    <property type="match status" value="1"/>
</dbReference>
<keyword evidence="3" id="KW-0326">Glycosidase</keyword>
<dbReference type="RefSeq" id="XP_042921568.1">
    <property type="nucleotide sequence ID" value="XM_043066273.1"/>
</dbReference>
<feature type="chain" id="PRO_5014466948" description="Inosine/uridine-preferring nucleoside hydrolase domain-containing protein" evidence="5">
    <location>
        <begin position="35"/>
        <end position="478"/>
    </location>
</feature>
<dbReference type="Gene3D" id="3.90.245.10">
    <property type="entry name" value="Ribonucleoside hydrolase-like"/>
    <property type="match status" value="1"/>
</dbReference>
<name>A0A2K3DFN8_CHLRE</name>
<dbReference type="GeneID" id="5722293"/>
<dbReference type="InterPro" id="IPR023186">
    <property type="entry name" value="IUNH"/>
</dbReference>
<dbReference type="ExpressionAtlas" id="A0A2K3DFN8">
    <property type="expression patterns" value="baseline"/>
</dbReference>
<dbReference type="OrthoDB" id="432381at2759"/>
<feature type="domain" description="Inosine/uridine-preferring nucleoside hydrolase" evidence="6">
    <location>
        <begin position="55"/>
        <end position="381"/>
    </location>
</feature>
<keyword evidence="5" id="KW-0732">Signal</keyword>
<dbReference type="SUPFAM" id="SSF53590">
    <property type="entry name" value="Nucleoside hydrolase"/>
    <property type="match status" value="1"/>
</dbReference>
<sequence length="478" mass="50411">MASAAVGMPSRLPTAAAAFLLAVTCLLLLGVASADTASPSDASDIKARPNRPRKVIFDHDGGIDDYVTLLLLLSCPERVRVIGITILDADCRAELAWNTTLKLLHTLGHEHVPVAVSSLPAVNPFPDPWRNSVLSVDVLPHINDLTQEDLAPLRLSVPGQELMAQLLLGTFQSASGSRDKSGSRSNGTDGGAAAVADDDDDGEPITVVATGPLSNVAHVLRKHGRAAADRIREVWWMGGAVWVGGNVAFPGHDGSAEWNAFWDPAAVGEVWGWPSVPLVVVPLDATNAVPVTPDLIYRFGRQSRYRYSVLAGTVWSRVVTWVYDRPDEPYYAWDTLTAACVLQPDLCDKLYDVQSYVVVAGASQGRTVPLAPSPEAAAAAAGGGEKGSCVAAAPDVETGMAGRTGVKDGEEGVQSAVEAARMLAEVTGAGAAEATTGGQRPGQQQGEQQQRSGSRGVTVVRHVDAEDFYTFVLNALRL</sequence>
<evidence type="ECO:0000256" key="1">
    <source>
        <dbReference type="ARBA" id="ARBA00009176"/>
    </source>
</evidence>
<feature type="region of interest" description="Disordered" evidence="4">
    <location>
        <begin position="431"/>
        <end position="457"/>
    </location>
</feature>
<gene>
    <name evidence="7" type="ORF">CHLRE_09g411500v5</name>
</gene>
<evidence type="ECO:0000256" key="4">
    <source>
        <dbReference type="SAM" id="MobiDB-lite"/>
    </source>
</evidence>
<dbReference type="GO" id="GO:0016799">
    <property type="term" value="F:hydrolase activity, hydrolyzing N-glycosyl compounds"/>
    <property type="evidence" value="ECO:0007669"/>
    <property type="project" value="InterPro"/>
</dbReference>
<evidence type="ECO:0000313" key="8">
    <source>
        <dbReference type="Proteomes" id="UP000006906"/>
    </source>
</evidence>
<dbReference type="Gramene" id="PNW79335">
    <property type="protein sequence ID" value="PNW79335"/>
    <property type="gene ID" value="CHLRE_09g411500v5"/>
</dbReference>
<dbReference type="PANTHER" id="PTHR12304">
    <property type="entry name" value="INOSINE-URIDINE PREFERRING NUCLEOSIDE HYDROLASE"/>
    <property type="match status" value="1"/>
</dbReference>
<evidence type="ECO:0000256" key="3">
    <source>
        <dbReference type="ARBA" id="ARBA00023295"/>
    </source>
</evidence>
<protein>
    <recommendedName>
        <fullName evidence="6">Inosine/uridine-preferring nucleoside hydrolase domain-containing protein</fullName>
    </recommendedName>
</protein>
<evidence type="ECO:0000259" key="6">
    <source>
        <dbReference type="Pfam" id="PF01156"/>
    </source>
</evidence>
<dbReference type="AlphaFoldDB" id="A0A2K3DFN8"/>
<feature type="compositionally biased region" description="Low complexity" evidence="4">
    <location>
        <begin position="431"/>
        <end position="456"/>
    </location>
</feature>
<keyword evidence="2" id="KW-0378">Hydrolase</keyword>
<proteinExistence type="inferred from homology"/>
<accession>A0A2K3DFN8</accession>
<feature type="signal peptide" evidence="5">
    <location>
        <begin position="1"/>
        <end position="34"/>
    </location>
</feature>
<dbReference type="InterPro" id="IPR001910">
    <property type="entry name" value="Inosine/uridine_hydrolase_dom"/>
</dbReference>
<evidence type="ECO:0000256" key="2">
    <source>
        <dbReference type="ARBA" id="ARBA00022801"/>
    </source>
</evidence>
<comment type="similarity">
    <text evidence="1">Belongs to the IUNH family.</text>
</comment>
<feature type="region of interest" description="Disordered" evidence="4">
    <location>
        <begin position="174"/>
        <end position="203"/>
    </location>
</feature>
<dbReference type="InterPro" id="IPR036452">
    <property type="entry name" value="Ribo_hydro-like"/>
</dbReference>
<dbReference type="Proteomes" id="UP000006906">
    <property type="component" value="Chromosome 9"/>
</dbReference>
<evidence type="ECO:0000313" key="7">
    <source>
        <dbReference type="EMBL" id="PNW79335.1"/>
    </source>
</evidence>
<keyword evidence="8" id="KW-1185">Reference proteome</keyword>
<evidence type="ECO:0000256" key="5">
    <source>
        <dbReference type="SAM" id="SignalP"/>
    </source>
</evidence>
<dbReference type="PaxDb" id="3055-EDP00808"/>
<dbReference type="Pfam" id="PF01156">
    <property type="entry name" value="IU_nuc_hydro"/>
    <property type="match status" value="1"/>
</dbReference>
<reference evidence="7 8" key="1">
    <citation type="journal article" date="2007" name="Science">
        <title>The Chlamydomonas genome reveals the evolution of key animal and plant functions.</title>
        <authorList>
            <person name="Merchant S.S."/>
            <person name="Prochnik S.E."/>
            <person name="Vallon O."/>
            <person name="Harris E.H."/>
            <person name="Karpowicz S.J."/>
            <person name="Witman G.B."/>
            <person name="Terry A."/>
            <person name="Salamov A."/>
            <person name="Fritz-Laylin L.K."/>
            <person name="Marechal-Drouard L."/>
            <person name="Marshall W.F."/>
            <person name="Qu L.H."/>
            <person name="Nelson D.R."/>
            <person name="Sanderfoot A.A."/>
            <person name="Spalding M.H."/>
            <person name="Kapitonov V.V."/>
            <person name="Ren Q."/>
            <person name="Ferris P."/>
            <person name="Lindquist E."/>
            <person name="Shapiro H."/>
            <person name="Lucas S.M."/>
            <person name="Grimwood J."/>
            <person name="Schmutz J."/>
            <person name="Cardol P."/>
            <person name="Cerutti H."/>
            <person name="Chanfreau G."/>
            <person name="Chen C.L."/>
            <person name="Cognat V."/>
            <person name="Croft M.T."/>
            <person name="Dent R."/>
            <person name="Dutcher S."/>
            <person name="Fernandez E."/>
            <person name="Fukuzawa H."/>
            <person name="Gonzalez-Ballester D."/>
            <person name="Gonzalez-Halphen D."/>
            <person name="Hallmann A."/>
            <person name="Hanikenne M."/>
            <person name="Hippler M."/>
            <person name="Inwood W."/>
            <person name="Jabbari K."/>
            <person name="Kalanon M."/>
            <person name="Kuras R."/>
            <person name="Lefebvre P.A."/>
            <person name="Lemaire S.D."/>
            <person name="Lobanov A.V."/>
            <person name="Lohr M."/>
            <person name="Manuell A."/>
            <person name="Meier I."/>
            <person name="Mets L."/>
            <person name="Mittag M."/>
            <person name="Mittelmeier T."/>
            <person name="Moroney J.V."/>
            <person name="Moseley J."/>
            <person name="Napoli C."/>
            <person name="Nedelcu A.M."/>
            <person name="Niyogi K."/>
            <person name="Novoselov S.V."/>
            <person name="Paulsen I.T."/>
            <person name="Pazour G."/>
            <person name="Purton S."/>
            <person name="Ral J.P."/>
            <person name="Riano-Pachon D.M."/>
            <person name="Riekhof W."/>
            <person name="Rymarquis L."/>
            <person name="Schroda M."/>
            <person name="Stern D."/>
            <person name="Umen J."/>
            <person name="Willows R."/>
            <person name="Wilson N."/>
            <person name="Zimmer S.L."/>
            <person name="Allmer J."/>
            <person name="Balk J."/>
            <person name="Bisova K."/>
            <person name="Chen C.J."/>
            <person name="Elias M."/>
            <person name="Gendler K."/>
            <person name="Hauser C."/>
            <person name="Lamb M.R."/>
            <person name="Ledford H."/>
            <person name="Long J.C."/>
            <person name="Minagawa J."/>
            <person name="Page M.D."/>
            <person name="Pan J."/>
            <person name="Pootakham W."/>
            <person name="Roje S."/>
            <person name="Rose A."/>
            <person name="Stahlberg E."/>
            <person name="Terauchi A.M."/>
            <person name="Yang P."/>
            <person name="Ball S."/>
            <person name="Bowler C."/>
            <person name="Dieckmann C.L."/>
            <person name="Gladyshev V.N."/>
            <person name="Green P."/>
            <person name="Jorgensen R."/>
            <person name="Mayfield S."/>
            <person name="Mueller-Roeber B."/>
            <person name="Rajamani S."/>
            <person name="Sayre R.T."/>
            <person name="Brokstein P."/>
            <person name="Dubchak I."/>
            <person name="Goodstein D."/>
            <person name="Hornick L."/>
            <person name="Huang Y.W."/>
            <person name="Jhaveri J."/>
            <person name="Luo Y."/>
            <person name="Martinez D."/>
            <person name="Ngau W.C."/>
            <person name="Otillar B."/>
            <person name="Poliakov A."/>
            <person name="Porter A."/>
            <person name="Szajkowski L."/>
            <person name="Werner G."/>
            <person name="Zhou K."/>
            <person name="Grigoriev I.V."/>
            <person name="Rokhsar D.S."/>
            <person name="Grossman A.R."/>
        </authorList>
    </citation>
    <scope>NUCLEOTIDE SEQUENCE [LARGE SCALE GENOMIC DNA]</scope>
    <source>
        <strain evidence="8">CC-503</strain>
    </source>
</reference>
<organism evidence="7 8">
    <name type="scientific">Chlamydomonas reinhardtii</name>
    <name type="common">Chlamydomonas smithii</name>
    <dbReference type="NCBI Taxonomy" id="3055"/>
    <lineage>
        <taxon>Eukaryota</taxon>
        <taxon>Viridiplantae</taxon>
        <taxon>Chlorophyta</taxon>
        <taxon>core chlorophytes</taxon>
        <taxon>Chlorophyceae</taxon>
        <taxon>CS clade</taxon>
        <taxon>Chlamydomonadales</taxon>
        <taxon>Chlamydomonadaceae</taxon>
        <taxon>Chlamydomonas</taxon>
    </lineage>
</organism>
<dbReference type="EMBL" id="CM008970">
    <property type="protein sequence ID" value="PNW79335.1"/>
    <property type="molecule type" value="Genomic_DNA"/>
</dbReference>